<name>A0A9X6NJC4_HYPEX</name>
<reference evidence="2" key="1">
    <citation type="submission" date="2017-01" db="EMBL/GenBank/DDBJ databases">
        <title>Comparative genomics of anhydrobiosis in the tardigrade Hypsibius dujardini.</title>
        <authorList>
            <person name="Yoshida Y."/>
            <person name="Koutsovoulos G."/>
            <person name="Laetsch D."/>
            <person name="Stevens L."/>
            <person name="Kumar S."/>
            <person name="Horikawa D."/>
            <person name="Ishino K."/>
            <person name="Komine S."/>
            <person name="Tomita M."/>
            <person name="Blaxter M."/>
            <person name="Arakawa K."/>
        </authorList>
    </citation>
    <scope>NUCLEOTIDE SEQUENCE [LARGE SCALE GENOMIC DNA]</scope>
    <source>
        <strain evidence="2">Z151</strain>
    </source>
</reference>
<dbReference type="AlphaFoldDB" id="A0A9X6NJC4"/>
<dbReference type="EMBL" id="MTYJ01000366">
    <property type="protein sequence ID" value="OWA54043.1"/>
    <property type="molecule type" value="Genomic_DNA"/>
</dbReference>
<evidence type="ECO:0000313" key="2">
    <source>
        <dbReference type="Proteomes" id="UP000192578"/>
    </source>
</evidence>
<evidence type="ECO:0000313" key="1">
    <source>
        <dbReference type="EMBL" id="OWA54043.1"/>
    </source>
</evidence>
<keyword evidence="2" id="KW-1185">Reference proteome</keyword>
<accession>A0A9X6NJC4</accession>
<gene>
    <name evidence="1" type="ORF">BV898_18465</name>
</gene>
<protein>
    <submittedName>
        <fullName evidence="1">Uncharacterized protein</fullName>
    </submittedName>
</protein>
<sequence length="79" mass="8712">MLVRGGGSSDNNCGIPSDIVGNDNILASSSSASVRCLEMERRLGKGAYRLVGTSFVSYLKLRFACDHRDEEILFTRQNR</sequence>
<comment type="caution">
    <text evidence="1">The sequence shown here is derived from an EMBL/GenBank/DDBJ whole genome shotgun (WGS) entry which is preliminary data.</text>
</comment>
<proteinExistence type="predicted"/>
<organism evidence="1 2">
    <name type="scientific">Hypsibius exemplaris</name>
    <name type="common">Freshwater tardigrade</name>
    <dbReference type="NCBI Taxonomy" id="2072580"/>
    <lineage>
        <taxon>Eukaryota</taxon>
        <taxon>Metazoa</taxon>
        <taxon>Ecdysozoa</taxon>
        <taxon>Tardigrada</taxon>
        <taxon>Eutardigrada</taxon>
        <taxon>Parachela</taxon>
        <taxon>Hypsibioidea</taxon>
        <taxon>Hypsibiidae</taxon>
        <taxon>Hypsibius</taxon>
    </lineage>
</organism>
<dbReference type="Proteomes" id="UP000192578">
    <property type="component" value="Unassembled WGS sequence"/>
</dbReference>